<dbReference type="Pfam" id="PF00808">
    <property type="entry name" value="CBFD_NFYB_HMF"/>
    <property type="match status" value="1"/>
</dbReference>
<keyword evidence="9" id="KW-1185">Reference proteome</keyword>
<feature type="compositionally biased region" description="Low complexity" evidence="6">
    <location>
        <begin position="43"/>
        <end position="55"/>
    </location>
</feature>
<evidence type="ECO:0000256" key="2">
    <source>
        <dbReference type="ARBA" id="ARBA00022705"/>
    </source>
</evidence>
<feature type="compositionally biased region" description="Acidic residues" evidence="6">
    <location>
        <begin position="220"/>
        <end position="231"/>
    </location>
</feature>
<sequence length="338" mass="36777">MPARKSDSRRSDVSVARFVLAEEENAAAMSAGPHAAAPPAPAAPAETPEASASPSRTDLPAERQRSTPGKKDKESEKERERERERDVITIEDLTLPKSIITRLAKGVLPPNTQIQANAILAMSKSAVVFISHLANASNELTLNSNKKTIMPADVFKALDDIEYGFMRERLEAEFAKFNEVQTSKRSSYRKKVAAKKKGVSSADDTNVVGDSSLLSTGSHDDDDDDDDDGDDDTQRSLLQADPGAPPRAKKARVGGDSLDASRMDLDGGEPSDAETVPDEPEEEEEEEEDEDEAEEEEDGEEGGEEEEEEEEEEEGDEIDERAGPDEDEDEALDGDESE</sequence>
<evidence type="ECO:0000256" key="5">
    <source>
        <dbReference type="ARBA" id="ARBA00042096"/>
    </source>
</evidence>
<dbReference type="GO" id="GO:0006272">
    <property type="term" value="P:leading strand elongation"/>
    <property type="evidence" value="ECO:0007669"/>
    <property type="project" value="TreeGrafter"/>
</dbReference>
<dbReference type="AlphaFoldDB" id="A0AAE1CH24"/>
<evidence type="ECO:0000256" key="6">
    <source>
        <dbReference type="SAM" id="MobiDB-lite"/>
    </source>
</evidence>
<gene>
    <name evidence="8" type="ORF">B0T22DRAFT_487663</name>
</gene>
<proteinExistence type="predicted"/>
<evidence type="ECO:0000256" key="3">
    <source>
        <dbReference type="ARBA" id="ARBA00023242"/>
    </source>
</evidence>
<feature type="compositionally biased region" description="Acidic residues" evidence="6">
    <location>
        <begin position="266"/>
        <end position="338"/>
    </location>
</feature>
<dbReference type="InterPro" id="IPR003958">
    <property type="entry name" value="CBFA_NFYB_domain"/>
</dbReference>
<feature type="domain" description="Transcription factor CBF/NF-Y/archaeal histone" evidence="7">
    <location>
        <begin position="94"/>
        <end position="158"/>
    </location>
</feature>
<dbReference type="CDD" id="cd22928">
    <property type="entry name" value="HFD_POLE3_DPB4"/>
    <property type="match status" value="1"/>
</dbReference>
<organism evidence="8 9">
    <name type="scientific">Podospora appendiculata</name>
    <dbReference type="NCBI Taxonomy" id="314037"/>
    <lineage>
        <taxon>Eukaryota</taxon>
        <taxon>Fungi</taxon>
        <taxon>Dikarya</taxon>
        <taxon>Ascomycota</taxon>
        <taxon>Pezizomycotina</taxon>
        <taxon>Sordariomycetes</taxon>
        <taxon>Sordariomycetidae</taxon>
        <taxon>Sordariales</taxon>
        <taxon>Podosporaceae</taxon>
        <taxon>Podospora</taxon>
    </lineage>
</organism>
<dbReference type="InterPro" id="IPR051377">
    <property type="entry name" value="DNA_Pol-Epsilon_Subunit"/>
</dbReference>
<reference evidence="8" key="1">
    <citation type="journal article" date="2023" name="Mol. Phylogenet. Evol.">
        <title>Genome-scale phylogeny and comparative genomics of the fungal order Sordariales.</title>
        <authorList>
            <person name="Hensen N."/>
            <person name="Bonometti L."/>
            <person name="Westerberg I."/>
            <person name="Brannstrom I.O."/>
            <person name="Guillou S."/>
            <person name="Cros-Aarteil S."/>
            <person name="Calhoun S."/>
            <person name="Haridas S."/>
            <person name="Kuo A."/>
            <person name="Mondo S."/>
            <person name="Pangilinan J."/>
            <person name="Riley R."/>
            <person name="LaButti K."/>
            <person name="Andreopoulos B."/>
            <person name="Lipzen A."/>
            <person name="Chen C."/>
            <person name="Yan M."/>
            <person name="Daum C."/>
            <person name="Ng V."/>
            <person name="Clum A."/>
            <person name="Steindorff A."/>
            <person name="Ohm R.A."/>
            <person name="Martin F."/>
            <person name="Silar P."/>
            <person name="Natvig D.O."/>
            <person name="Lalanne C."/>
            <person name="Gautier V."/>
            <person name="Ament-Velasquez S.L."/>
            <person name="Kruys A."/>
            <person name="Hutchinson M.I."/>
            <person name="Powell A.J."/>
            <person name="Barry K."/>
            <person name="Miller A.N."/>
            <person name="Grigoriev I.V."/>
            <person name="Debuchy R."/>
            <person name="Gladieux P."/>
            <person name="Hiltunen Thoren M."/>
            <person name="Johannesson H."/>
        </authorList>
    </citation>
    <scope>NUCLEOTIDE SEQUENCE</scope>
    <source>
        <strain evidence="8">CBS 314.62</strain>
    </source>
</reference>
<dbReference type="PANTHER" id="PTHR46172:SF1">
    <property type="entry name" value="DNA POLYMERASE EPSILON SUBUNIT 3"/>
    <property type="match status" value="1"/>
</dbReference>
<feature type="compositionally biased region" description="Polar residues" evidence="6">
    <location>
        <begin position="208"/>
        <end position="217"/>
    </location>
</feature>
<dbReference type="GO" id="GO:0046982">
    <property type="term" value="F:protein heterodimerization activity"/>
    <property type="evidence" value="ECO:0007669"/>
    <property type="project" value="InterPro"/>
</dbReference>
<evidence type="ECO:0000256" key="4">
    <source>
        <dbReference type="ARBA" id="ARBA00039775"/>
    </source>
</evidence>
<dbReference type="EMBL" id="JAULSO010000001">
    <property type="protein sequence ID" value="KAK3694075.1"/>
    <property type="molecule type" value="Genomic_DNA"/>
</dbReference>
<dbReference type="GO" id="GO:0006974">
    <property type="term" value="P:DNA damage response"/>
    <property type="evidence" value="ECO:0007669"/>
    <property type="project" value="TreeGrafter"/>
</dbReference>
<dbReference type="GO" id="GO:0031507">
    <property type="term" value="P:heterochromatin formation"/>
    <property type="evidence" value="ECO:0007669"/>
    <property type="project" value="TreeGrafter"/>
</dbReference>
<name>A0AAE1CH24_9PEZI</name>
<evidence type="ECO:0000256" key="1">
    <source>
        <dbReference type="ARBA" id="ARBA00004123"/>
    </source>
</evidence>
<feature type="compositionally biased region" description="Basic and acidic residues" evidence="6">
    <location>
        <begin position="59"/>
        <end position="85"/>
    </location>
</feature>
<dbReference type="InterPro" id="IPR009072">
    <property type="entry name" value="Histone-fold"/>
</dbReference>
<dbReference type="PANTHER" id="PTHR46172">
    <property type="entry name" value="DNA POLYMERASE EPSILON SUBUNIT 3"/>
    <property type="match status" value="1"/>
</dbReference>
<keyword evidence="2" id="KW-0235">DNA replication</keyword>
<dbReference type="SUPFAM" id="SSF47113">
    <property type="entry name" value="Histone-fold"/>
    <property type="match status" value="1"/>
</dbReference>
<evidence type="ECO:0000259" key="7">
    <source>
        <dbReference type="Pfam" id="PF00808"/>
    </source>
</evidence>
<feature type="region of interest" description="Disordered" evidence="6">
    <location>
        <begin position="27"/>
        <end position="85"/>
    </location>
</feature>
<evidence type="ECO:0000313" key="8">
    <source>
        <dbReference type="EMBL" id="KAK3694075.1"/>
    </source>
</evidence>
<comment type="subcellular location">
    <subcellularLocation>
        <location evidence="1">Nucleus</location>
    </subcellularLocation>
</comment>
<dbReference type="GO" id="GO:0008622">
    <property type="term" value="C:epsilon DNA polymerase complex"/>
    <property type="evidence" value="ECO:0007669"/>
    <property type="project" value="TreeGrafter"/>
</dbReference>
<reference evidence="8" key="2">
    <citation type="submission" date="2023-06" db="EMBL/GenBank/DDBJ databases">
        <authorList>
            <consortium name="Lawrence Berkeley National Laboratory"/>
            <person name="Haridas S."/>
            <person name="Hensen N."/>
            <person name="Bonometti L."/>
            <person name="Westerberg I."/>
            <person name="Brannstrom I.O."/>
            <person name="Guillou S."/>
            <person name="Cros-Aarteil S."/>
            <person name="Calhoun S."/>
            <person name="Kuo A."/>
            <person name="Mondo S."/>
            <person name="Pangilinan J."/>
            <person name="Riley R."/>
            <person name="Labutti K."/>
            <person name="Andreopoulos B."/>
            <person name="Lipzen A."/>
            <person name="Chen C."/>
            <person name="Yanf M."/>
            <person name="Daum C."/>
            <person name="Ng V."/>
            <person name="Clum A."/>
            <person name="Steindorff A."/>
            <person name="Ohm R."/>
            <person name="Martin F."/>
            <person name="Silar P."/>
            <person name="Natvig D."/>
            <person name="Lalanne C."/>
            <person name="Gautier V."/>
            <person name="Ament-Velasquez S.L."/>
            <person name="Kruys A."/>
            <person name="Hutchinson M.I."/>
            <person name="Powell A.J."/>
            <person name="Barry K."/>
            <person name="Miller A.N."/>
            <person name="Grigoriev I.V."/>
            <person name="Debuchy R."/>
            <person name="Gladieux P."/>
            <person name="Thoren M.H."/>
            <person name="Johannesson H."/>
        </authorList>
    </citation>
    <scope>NUCLEOTIDE SEQUENCE</scope>
    <source>
        <strain evidence="8">CBS 314.62</strain>
    </source>
</reference>
<evidence type="ECO:0000313" key="9">
    <source>
        <dbReference type="Proteomes" id="UP001270362"/>
    </source>
</evidence>
<protein>
    <recommendedName>
        <fullName evidence="4">DNA polymerase epsilon subunit D</fullName>
    </recommendedName>
    <alternativeName>
        <fullName evidence="5">DNA polymerase II subunit D</fullName>
    </alternativeName>
</protein>
<dbReference type="Proteomes" id="UP001270362">
    <property type="component" value="Unassembled WGS sequence"/>
</dbReference>
<accession>A0AAE1CH24</accession>
<comment type="caution">
    <text evidence="8">The sequence shown here is derived from an EMBL/GenBank/DDBJ whole genome shotgun (WGS) entry which is preliminary data.</text>
</comment>
<dbReference type="GO" id="GO:0031490">
    <property type="term" value="F:chromatin DNA binding"/>
    <property type="evidence" value="ECO:0007669"/>
    <property type="project" value="TreeGrafter"/>
</dbReference>
<dbReference type="GO" id="GO:0008623">
    <property type="term" value="C:CHRAC"/>
    <property type="evidence" value="ECO:0007669"/>
    <property type="project" value="TreeGrafter"/>
</dbReference>
<feature type="region of interest" description="Disordered" evidence="6">
    <location>
        <begin position="195"/>
        <end position="338"/>
    </location>
</feature>
<keyword evidence="3" id="KW-0539">Nucleus</keyword>
<dbReference type="Gene3D" id="1.10.20.10">
    <property type="entry name" value="Histone, subunit A"/>
    <property type="match status" value="1"/>
</dbReference>